<evidence type="ECO:0000313" key="2">
    <source>
        <dbReference type="EMBL" id="KGF05780.1"/>
    </source>
</evidence>
<protein>
    <submittedName>
        <fullName evidence="2">Uncharacterized protein</fullName>
    </submittedName>
</protein>
<feature type="transmembrane region" description="Helical" evidence="1">
    <location>
        <begin position="106"/>
        <end position="127"/>
    </location>
</feature>
<evidence type="ECO:0000256" key="1">
    <source>
        <dbReference type="SAM" id="Phobius"/>
    </source>
</evidence>
<dbReference type="EMBL" id="JRMW01000011">
    <property type="protein sequence ID" value="KGF05780.1"/>
    <property type="molecule type" value="Genomic_DNA"/>
</dbReference>
<organism evidence="2 3">
    <name type="scientific">Anaerococcus lactolyticus S7-1-13</name>
    <dbReference type="NCBI Taxonomy" id="1284686"/>
    <lineage>
        <taxon>Bacteria</taxon>
        <taxon>Bacillati</taxon>
        <taxon>Bacillota</taxon>
        <taxon>Tissierellia</taxon>
        <taxon>Tissierellales</taxon>
        <taxon>Peptoniphilaceae</taxon>
        <taxon>Anaerococcus</taxon>
    </lineage>
</organism>
<accession>A0A095X6T6</accession>
<feature type="transmembrane region" description="Helical" evidence="1">
    <location>
        <begin position="482"/>
        <end position="506"/>
    </location>
</feature>
<feature type="transmembrane region" description="Helical" evidence="1">
    <location>
        <begin position="241"/>
        <end position="260"/>
    </location>
</feature>
<keyword evidence="1" id="KW-1133">Transmembrane helix</keyword>
<dbReference type="OrthoDB" id="1710898at2"/>
<evidence type="ECO:0000313" key="3">
    <source>
        <dbReference type="Proteomes" id="UP000029579"/>
    </source>
</evidence>
<name>A0A095X6T6_9FIRM</name>
<reference evidence="2 3" key="1">
    <citation type="submission" date="2014-07" db="EMBL/GenBank/DDBJ databases">
        <authorList>
            <person name="McCorrison J."/>
            <person name="Sanka R."/>
            <person name="Torralba M."/>
            <person name="Gillis M."/>
            <person name="Haft D.H."/>
            <person name="Methe B."/>
            <person name="Sutton G."/>
            <person name="Nelson K.E."/>
        </authorList>
    </citation>
    <scope>NUCLEOTIDE SEQUENCE [LARGE SCALE GENOMIC DNA]</scope>
    <source>
        <strain evidence="2 3">S7-1-13</strain>
    </source>
</reference>
<feature type="transmembrane region" description="Helical" evidence="1">
    <location>
        <begin position="216"/>
        <end position="235"/>
    </location>
</feature>
<feature type="transmembrane region" description="Helical" evidence="1">
    <location>
        <begin position="361"/>
        <end position="379"/>
    </location>
</feature>
<dbReference type="AlphaFoldDB" id="A0A095X6T6"/>
<keyword evidence="1" id="KW-0812">Transmembrane</keyword>
<gene>
    <name evidence="2" type="ORF">HMPREF1630_00425</name>
</gene>
<feature type="transmembrane region" description="Helical" evidence="1">
    <location>
        <begin position="51"/>
        <end position="76"/>
    </location>
</feature>
<dbReference type="Proteomes" id="UP000029579">
    <property type="component" value="Unassembled WGS sequence"/>
</dbReference>
<proteinExistence type="predicted"/>
<comment type="caution">
    <text evidence="2">The sequence shown here is derived from an EMBL/GenBank/DDBJ whole genome shotgun (WGS) entry which is preliminary data.</text>
</comment>
<feature type="transmembrane region" description="Helical" evidence="1">
    <location>
        <begin position="181"/>
        <end position="204"/>
    </location>
</feature>
<feature type="transmembrane region" description="Helical" evidence="1">
    <location>
        <begin position="512"/>
        <end position="535"/>
    </location>
</feature>
<feature type="transmembrane region" description="Helical" evidence="1">
    <location>
        <begin position="447"/>
        <end position="470"/>
    </location>
</feature>
<feature type="transmembrane region" description="Helical" evidence="1">
    <location>
        <begin position="421"/>
        <end position="441"/>
    </location>
</feature>
<feature type="transmembrane region" description="Helical" evidence="1">
    <location>
        <begin position="158"/>
        <end position="175"/>
    </location>
</feature>
<dbReference type="eggNOG" id="ENOG502Z8J5">
    <property type="taxonomic scope" value="Bacteria"/>
</dbReference>
<feature type="transmembrane region" description="Helical" evidence="1">
    <location>
        <begin position="335"/>
        <end position="355"/>
    </location>
</feature>
<sequence length="546" mass="62459">MNKDFRTYILAEKIALTESFNMMVYGIRKFPLIGKKLGDKYRFFEFKEIMYSFYPIFVLIKQILGCALSFLIAYLYTTITYGWIYKIFGGEIFAADLASKAELTSYLMGLMIPVILYFATGIFRNFIYDNGAGIGKYYYQYHIDPSSSAKMFLYYKPAMRLIGRTLIFAIFFSLINKIPLIYPILMSFAVYFLEIGASVFWMKYKLKHKKGILDNGLLQVAFIILIPIAVMGLVITGHFDLRIATGIIFGFSLILFIYGLNGLRNFDSFDQVIEESVEEYDVASEDLDLGESKAYELKDKDLEVKNKKGLYKKKGLAFLNSLFFIRHKRLITKPVIIKSLAVPAIGLGVFFFTVFKETLTTEGIFELTIRAMPFLTYILSRQDGVITAMYLNCDQGLLPYGFYRKGSMLLAMYRLRFRSMLAINMIPAGAVFITYMVAIGYKGEIFWVNNLVVLAYILLMTTFFTSLALAKYYLIQPYNQEGILVSKLAGAINAVVYYLCIYGAIIVKDLDYKMILMVSGGFILAFIIVVNILIVKFGSRTFKIRD</sequence>
<keyword evidence="1" id="KW-0472">Membrane</keyword>
<dbReference type="RefSeq" id="WP_037325979.1">
    <property type="nucleotide sequence ID" value="NZ_JRMW01000011.1"/>
</dbReference>